<dbReference type="PANTHER" id="PTHR33452:SF1">
    <property type="entry name" value="INNER MEMBRANE PROTEIN YPHA-RELATED"/>
    <property type="match status" value="1"/>
</dbReference>
<comment type="subcellular location">
    <subcellularLocation>
        <location evidence="1">Cell membrane</location>
        <topology evidence="1">Multi-pass membrane protein</topology>
    </subcellularLocation>
</comment>
<keyword evidence="5 7" id="KW-1133">Transmembrane helix</keyword>
<evidence type="ECO:0000256" key="2">
    <source>
        <dbReference type="ARBA" id="ARBA00006679"/>
    </source>
</evidence>
<dbReference type="EMBL" id="WKJH01000006">
    <property type="protein sequence ID" value="MRX64547.1"/>
    <property type="molecule type" value="Genomic_DNA"/>
</dbReference>
<evidence type="ECO:0000256" key="6">
    <source>
        <dbReference type="ARBA" id="ARBA00023136"/>
    </source>
</evidence>
<name>A0A6I2MNW4_9FLAO</name>
<keyword evidence="6 7" id="KW-0472">Membrane</keyword>
<comment type="caution">
    <text evidence="8">The sequence shown here is derived from an EMBL/GenBank/DDBJ whole genome shotgun (WGS) entry which is preliminary data.</text>
</comment>
<keyword evidence="4 7" id="KW-0812">Transmembrane</keyword>
<dbReference type="InterPro" id="IPR051907">
    <property type="entry name" value="DoxX-like_oxidoreductase"/>
</dbReference>
<dbReference type="PANTHER" id="PTHR33452">
    <property type="entry name" value="OXIDOREDUCTASE CATD-RELATED"/>
    <property type="match status" value="1"/>
</dbReference>
<feature type="transmembrane region" description="Helical" evidence="7">
    <location>
        <begin position="48"/>
        <end position="70"/>
    </location>
</feature>
<evidence type="ECO:0000313" key="9">
    <source>
        <dbReference type="Proteomes" id="UP000443153"/>
    </source>
</evidence>
<proteinExistence type="inferred from homology"/>
<evidence type="ECO:0000256" key="3">
    <source>
        <dbReference type="ARBA" id="ARBA00022475"/>
    </source>
</evidence>
<dbReference type="OrthoDB" id="4732370at2"/>
<dbReference type="GO" id="GO:0005886">
    <property type="term" value="C:plasma membrane"/>
    <property type="evidence" value="ECO:0007669"/>
    <property type="project" value="UniProtKB-SubCell"/>
</dbReference>
<evidence type="ECO:0000256" key="7">
    <source>
        <dbReference type="SAM" id="Phobius"/>
    </source>
</evidence>
<keyword evidence="9" id="KW-1185">Reference proteome</keyword>
<feature type="transmembrane region" description="Helical" evidence="7">
    <location>
        <begin position="76"/>
        <end position="95"/>
    </location>
</feature>
<sequence>MNTQVAYLIVRVAVGVSMLGHGLVRLPKLQGFSAWMLKAFENSILPDILVLPFSYALPIAEFVLGILLVLGLFTRISSIVASIVMILLIFGSTLIENWGALVPQFIHVAFFAYLIQHIDRNSFALDTKLRG</sequence>
<gene>
    <name evidence="8" type="ORF">GJ691_10220</name>
</gene>
<reference evidence="8 9" key="1">
    <citation type="submission" date="2019-11" db="EMBL/GenBank/DDBJ databases">
        <title>Maribacter lutea sp. nov., a marine bacterium isolated from intertidal sand.</title>
        <authorList>
            <person name="Liu A."/>
        </authorList>
    </citation>
    <scope>NUCLEOTIDE SEQUENCE [LARGE SCALE GENOMIC DNA]</scope>
    <source>
        <strain evidence="8 9">RZ05</strain>
    </source>
</reference>
<dbReference type="AlphaFoldDB" id="A0A6I2MNW4"/>
<feature type="transmembrane region" description="Helical" evidence="7">
    <location>
        <begin position="6"/>
        <end position="27"/>
    </location>
</feature>
<comment type="similarity">
    <text evidence="2">Belongs to the DoxX family.</text>
</comment>
<evidence type="ECO:0000256" key="1">
    <source>
        <dbReference type="ARBA" id="ARBA00004651"/>
    </source>
</evidence>
<evidence type="ECO:0000256" key="5">
    <source>
        <dbReference type="ARBA" id="ARBA00022989"/>
    </source>
</evidence>
<dbReference type="RefSeq" id="WP_154366524.1">
    <property type="nucleotide sequence ID" value="NZ_WKJH01000006.1"/>
</dbReference>
<evidence type="ECO:0000313" key="8">
    <source>
        <dbReference type="EMBL" id="MRX64547.1"/>
    </source>
</evidence>
<dbReference type="InterPro" id="IPR032808">
    <property type="entry name" value="DoxX"/>
</dbReference>
<dbReference type="Proteomes" id="UP000443153">
    <property type="component" value="Unassembled WGS sequence"/>
</dbReference>
<keyword evidence="3" id="KW-1003">Cell membrane</keyword>
<dbReference type="Pfam" id="PF07681">
    <property type="entry name" value="DoxX"/>
    <property type="match status" value="1"/>
</dbReference>
<organism evidence="8 9">
    <name type="scientific">Maribacter luteus</name>
    <dbReference type="NCBI Taxonomy" id="2594478"/>
    <lineage>
        <taxon>Bacteria</taxon>
        <taxon>Pseudomonadati</taxon>
        <taxon>Bacteroidota</taxon>
        <taxon>Flavobacteriia</taxon>
        <taxon>Flavobacteriales</taxon>
        <taxon>Flavobacteriaceae</taxon>
        <taxon>Maribacter</taxon>
    </lineage>
</organism>
<protein>
    <submittedName>
        <fullName evidence="8">DoxX family membrane protein</fullName>
    </submittedName>
</protein>
<accession>A0A6I2MNW4</accession>
<evidence type="ECO:0000256" key="4">
    <source>
        <dbReference type="ARBA" id="ARBA00022692"/>
    </source>
</evidence>